<dbReference type="Proteomes" id="UP001201449">
    <property type="component" value="Unassembled WGS sequence"/>
</dbReference>
<accession>A0ABS9BR75</accession>
<keyword evidence="3" id="KW-1185">Reference proteome</keyword>
<protein>
    <submittedName>
        <fullName evidence="2">Uracil-DNA glycosylase family protein</fullName>
    </submittedName>
</protein>
<dbReference type="SMART" id="SM00986">
    <property type="entry name" value="UDG"/>
    <property type="match status" value="1"/>
</dbReference>
<dbReference type="InterPro" id="IPR005122">
    <property type="entry name" value="Uracil-DNA_glycosylase-like"/>
</dbReference>
<dbReference type="InterPro" id="IPR047124">
    <property type="entry name" value="HI_0220.2"/>
</dbReference>
<dbReference type="PANTHER" id="PTHR42160">
    <property type="entry name" value="URACIL-DNA GLYCOSYLASE SUPERFAMILY PROTEIN"/>
    <property type="match status" value="1"/>
</dbReference>
<organism evidence="2 3">
    <name type="scientific">Mariniradius sediminis</name>
    <dbReference type="NCBI Taxonomy" id="2909237"/>
    <lineage>
        <taxon>Bacteria</taxon>
        <taxon>Pseudomonadati</taxon>
        <taxon>Bacteroidota</taxon>
        <taxon>Cytophagia</taxon>
        <taxon>Cytophagales</taxon>
        <taxon>Cyclobacteriaceae</taxon>
        <taxon>Mariniradius</taxon>
    </lineage>
</organism>
<proteinExistence type="predicted"/>
<dbReference type="CDD" id="cd10033">
    <property type="entry name" value="UDG_like"/>
    <property type="match status" value="1"/>
</dbReference>
<feature type="domain" description="Uracil-DNA glycosylase-like" evidence="1">
    <location>
        <begin position="31"/>
        <end position="188"/>
    </location>
</feature>
<dbReference type="PANTHER" id="PTHR42160:SF1">
    <property type="entry name" value="URACIL-DNA GLYCOSYLASE SUPERFAMILY PROTEIN"/>
    <property type="match status" value="1"/>
</dbReference>
<dbReference type="RefSeq" id="WP_234860297.1">
    <property type="nucleotide sequence ID" value="NZ_JAKEVZ010000002.1"/>
</dbReference>
<reference evidence="2 3" key="1">
    <citation type="submission" date="2022-01" db="EMBL/GenBank/DDBJ databases">
        <title>Mariniradius saccharolyticus sp. nov., isolated from sediment of a river.</title>
        <authorList>
            <person name="Liu H."/>
        </authorList>
    </citation>
    <scope>NUCLEOTIDE SEQUENCE [LARGE SCALE GENOMIC DNA]</scope>
    <source>
        <strain evidence="2 3">RY-2</strain>
    </source>
</reference>
<dbReference type="Pfam" id="PF03167">
    <property type="entry name" value="UDG"/>
    <property type="match status" value="1"/>
</dbReference>
<dbReference type="Gene3D" id="3.40.470.10">
    <property type="entry name" value="Uracil-DNA glycosylase-like domain"/>
    <property type="match status" value="1"/>
</dbReference>
<dbReference type="SUPFAM" id="SSF52141">
    <property type="entry name" value="Uracil-DNA glycosylase-like"/>
    <property type="match status" value="1"/>
</dbReference>
<dbReference type="InterPro" id="IPR036895">
    <property type="entry name" value="Uracil-DNA_glycosylase-like_sf"/>
</dbReference>
<dbReference type="EMBL" id="JAKEVZ010000002">
    <property type="protein sequence ID" value="MCF1750172.1"/>
    <property type="molecule type" value="Genomic_DNA"/>
</dbReference>
<evidence type="ECO:0000313" key="3">
    <source>
        <dbReference type="Proteomes" id="UP001201449"/>
    </source>
</evidence>
<evidence type="ECO:0000313" key="2">
    <source>
        <dbReference type="EMBL" id="MCF1750172.1"/>
    </source>
</evidence>
<name>A0ABS9BR75_9BACT</name>
<dbReference type="SMART" id="SM00987">
    <property type="entry name" value="UreE_C"/>
    <property type="match status" value="1"/>
</dbReference>
<evidence type="ECO:0000259" key="1">
    <source>
        <dbReference type="SMART" id="SM00986"/>
    </source>
</evidence>
<gene>
    <name evidence="2" type="ORF">L0U89_03745</name>
</gene>
<comment type="caution">
    <text evidence="2">The sequence shown here is derived from an EMBL/GenBank/DDBJ whole genome shotgun (WGS) entry which is preliminary data.</text>
</comment>
<sequence>MTVTSFQHPLINEVKACRICAGFLPLGPKPVFVVHPEAKILVVGQAPGTKVHATGIPWNDPSGDQLRRWLCVDRDTFYDPSIFGIVPMGFCYPGKGKGGDLPPRPECAPTWHAKLLELMPNLQLTLLIGQYAQKYYLGNVRKGSLTETVRAFESYLPRFIPLVHPSPRNKRWQKNNPWFEKKVVPILQFEVGKILQSVHEP</sequence>